<evidence type="ECO:0000313" key="2">
    <source>
        <dbReference type="EMBL" id="PIA37589.1"/>
    </source>
</evidence>
<protein>
    <submittedName>
        <fullName evidence="2">Uncharacterized protein</fullName>
    </submittedName>
</protein>
<gene>
    <name evidence="2" type="ORF">AQUCO_03000274v1</name>
</gene>
<keyword evidence="3" id="KW-1185">Reference proteome</keyword>
<dbReference type="AlphaFoldDB" id="A0A2G5D247"/>
<feature type="transmembrane region" description="Helical" evidence="1">
    <location>
        <begin position="40"/>
        <end position="58"/>
    </location>
</feature>
<keyword evidence="1" id="KW-1133">Transmembrane helix</keyword>
<name>A0A2G5D247_AQUCA</name>
<evidence type="ECO:0000313" key="3">
    <source>
        <dbReference type="Proteomes" id="UP000230069"/>
    </source>
</evidence>
<evidence type="ECO:0000256" key="1">
    <source>
        <dbReference type="SAM" id="Phobius"/>
    </source>
</evidence>
<keyword evidence="1" id="KW-0472">Membrane</keyword>
<keyword evidence="1" id="KW-0812">Transmembrane</keyword>
<dbReference type="EMBL" id="KZ305047">
    <property type="protein sequence ID" value="PIA37590.1"/>
    <property type="molecule type" value="Genomic_DNA"/>
</dbReference>
<dbReference type="EMBL" id="KZ305047">
    <property type="protein sequence ID" value="PIA37589.1"/>
    <property type="molecule type" value="Genomic_DNA"/>
</dbReference>
<reference evidence="2 3" key="1">
    <citation type="submission" date="2017-09" db="EMBL/GenBank/DDBJ databases">
        <title>WGS assembly of Aquilegia coerulea Goldsmith.</title>
        <authorList>
            <person name="Hodges S."/>
            <person name="Kramer E."/>
            <person name="Nordborg M."/>
            <person name="Tomkins J."/>
            <person name="Borevitz J."/>
            <person name="Derieg N."/>
            <person name="Yan J."/>
            <person name="Mihaltcheva S."/>
            <person name="Hayes R.D."/>
            <person name="Rokhsar D."/>
        </authorList>
    </citation>
    <scope>NUCLEOTIDE SEQUENCE [LARGE SCALE GENOMIC DNA]</scope>
    <source>
        <strain evidence="3">cv. Goldsmith</strain>
    </source>
</reference>
<proteinExistence type="predicted"/>
<accession>A0A2G5D247</accession>
<organism evidence="2 3">
    <name type="scientific">Aquilegia coerulea</name>
    <name type="common">Rocky mountain columbine</name>
    <dbReference type="NCBI Taxonomy" id="218851"/>
    <lineage>
        <taxon>Eukaryota</taxon>
        <taxon>Viridiplantae</taxon>
        <taxon>Streptophyta</taxon>
        <taxon>Embryophyta</taxon>
        <taxon>Tracheophyta</taxon>
        <taxon>Spermatophyta</taxon>
        <taxon>Magnoliopsida</taxon>
        <taxon>Ranunculales</taxon>
        <taxon>Ranunculaceae</taxon>
        <taxon>Thalictroideae</taxon>
        <taxon>Aquilegia</taxon>
    </lineage>
</organism>
<sequence>MCELTNTSLAKKKFFNVFFFLFALLQPNKPSIFSTTSPRRTLAIVFIMLEASSFFCFISNQKFTVFGIFQVN</sequence>
<dbReference type="Proteomes" id="UP000230069">
    <property type="component" value="Unassembled WGS sequence"/>
</dbReference>